<comment type="caution">
    <text evidence="8">The sequence shown here is derived from an EMBL/GenBank/DDBJ whole genome shotgun (WGS) entry which is preliminary data.</text>
</comment>
<keyword evidence="3 6" id="KW-0067">ATP-binding</keyword>
<dbReference type="Proteomes" id="UP000036403">
    <property type="component" value="Unassembled WGS sequence"/>
</dbReference>
<feature type="binding site" evidence="6">
    <location>
        <begin position="153"/>
        <end position="161"/>
    </location>
    <ligand>
        <name>ATP</name>
        <dbReference type="ChEBI" id="CHEBI:30616"/>
    </ligand>
</feature>
<proteinExistence type="inferred from homology"/>
<dbReference type="GO" id="GO:0046872">
    <property type="term" value="F:metal ion binding"/>
    <property type="evidence" value="ECO:0007669"/>
    <property type="project" value="UniProtKB-KW"/>
</dbReference>
<dbReference type="EC" id="6.3.3.2" evidence="5 7"/>
<keyword evidence="7" id="KW-0479">Metal-binding</keyword>
<evidence type="ECO:0000256" key="4">
    <source>
        <dbReference type="ARBA" id="ARBA00036539"/>
    </source>
</evidence>
<dbReference type="PIRSF" id="PIRSF006806">
    <property type="entry name" value="FTHF_cligase"/>
    <property type="match status" value="1"/>
</dbReference>
<sequence length="198" mass="22661">MLLSVQVFGLSASWRPANVDGFTQREEWRREQAAQRRALPPPVRMTAAQDLHRSLERLPDYLVDRRIGAYWAIDGELPLNFALAPLERRGQELWLPVIVAGQCLRFARWRQGEPVISNRYGIPEPERRDALLLPHELDLLLVPLLAFNRNGLRLGHGGGYYDRSFAYRQHLHAGAKPTLVGIAYAFQEQPNLCGETWD</sequence>
<name>A0A0J7K1K0_LASNI</name>
<dbReference type="GO" id="GO:0009396">
    <property type="term" value="P:folic acid-containing compound biosynthetic process"/>
    <property type="evidence" value="ECO:0007669"/>
    <property type="project" value="TreeGrafter"/>
</dbReference>
<dbReference type="InterPro" id="IPR037171">
    <property type="entry name" value="NagB/RpiA_transferase-like"/>
</dbReference>
<keyword evidence="8" id="KW-0436">Ligase</keyword>
<dbReference type="Pfam" id="PF01812">
    <property type="entry name" value="5-FTHF_cyc-lig"/>
    <property type="match status" value="1"/>
</dbReference>
<evidence type="ECO:0000256" key="7">
    <source>
        <dbReference type="RuleBase" id="RU361279"/>
    </source>
</evidence>
<dbReference type="InterPro" id="IPR002698">
    <property type="entry name" value="FTHF_cligase"/>
</dbReference>
<dbReference type="Gene3D" id="3.40.50.10420">
    <property type="entry name" value="NagB/RpiA/CoA transferase-like"/>
    <property type="match status" value="1"/>
</dbReference>
<comment type="catalytic activity">
    <reaction evidence="4 7">
        <text>(6S)-5-formyl-5,6,7,8-tetrahydrofolate + ATP = (6R)-5,10-methenyltetrahydrofolate + ADP + phosphate</text>
        <dbReference type="Rhea" id="RHEA:10488"/>
        <dbReference type="ChEBI" id="CHEBI:30616"/>
        <dbReference type="ChEBI" id="CHEBI:43474"/>
        <dbReference type="ChEBI" id="CHEBI:57455"/>
        <dbReference type="ChEBI" id="CHEBI:57457"/>
        <dbReference type="ChEBI" id="CHEBI:456216"/>
        <dbReference type="EC" id="6.3.3.2"/>
    </reaction>
</comment>
<evidence type="ECO:0000313" key="9">
    <source>
        <dbReference type="Proteomes" id="UP000036403"/>
    </source>
</evidence>
<evidence type="ECO:0000313" key="8">
    <source>
        <dbReference type="EMBL" id="KMQ84164.1"/>
    </source>
</evidence>
<evidence type="ECO:0000256" key="3">
    <source>
        <dbReference type="ARBA" id="ARBA00022840"/>
    </source>
</evidence>
<comment type="similarity">
    <text evidence="1 7">Belongs to the 5-formyltetrahydrofolate cyclo-ligase family.</text>
</comment>
<keyword evidence="7" id="KW-0460">Magnesium</keyword>
<keyword evidence="9" id="KW-1185">Reference proteome</keyword>
<gene>
    <name evidence="8" type="ORF">RF55_18266</name>
</gene>
<evidence type="ECO:0000256" key="1">
    <source>
        <dbReference type="ARBA" id="ARBA00010638"/>
    </source>
</evidence>
<reference evidence="8 9" key="1">
    <citation type="submission" date="2015-04" db="EMBL/GenBank/DDBJ databases">
        <title>Lasius niger genome sequencing.</title>
        <authorList>
            <person name="Konorov E.A."/>
            <person name="Nikitin M.A."/>
            <person name="Kirill M.V."/>
            <person name="Chang P."/>
        </authorList>
    </citation>
    <scope>NUCLEOTIDE SEQUENCE [LARGE SCALE GENOMIC DNA]</scope>
    <source>
        <tissue evidence="8">Whole</tissue>
    </source>
</reference>
<evidence type="ECO:0000256" key="2">
    <source>
        <dbReference type="ARBA" id="ARBA00022741"/>
    </source>
</evidence>
<comment type="cofactor">
    <cofactor evidence="7">
        <name>Mg(2+)</name>
        <dbReference type="ChEBI" id="CHEBI:18420"/>
    </cofactor>
</comment>
<dbReference type="EMBL" id="LBMM01017201">
    <property type="protein sequence ID" value="KMQ84164.1"/>
    <property type="molecule type" value="Genomic_DNA"/>
</dbReference>
<dbReference type="GO" id="GO:0030272">
    <property type="term" value="F:5-formyltetrahydrofolate cyclo-ligase activity"/>
    <property type="evidence" value="ECO:0007669"/>
    <property type="project" value="UniProtKB-EC"/>
</dbReference>
<dbReference type="SUPFAM" id="SSF100950">
    <property type="entry name" value="NagB/RpiA/CoA transferase-like"/>
    <property type="match status" value="1"/>
</dbReference>
<dbReference type="InterPro" id="IPR024185">
    <property type="entry name" value="FTHF_cligase-like_sf"/>
</dbReference>
<feature type="non-terminal residue" evidence="8">
    <location>
        <position position="198"/>
    </location>
</feature>
<dbReference type="GO" id="GO:0005524">
    <property type="term" value="F:ATP binding"/>
    <property type="evidence" value="ECO:0007669"/>
    <property type="project" value="UniProtKB-KW"/>
</dbReference>
<dbReference type="AlphaFoldDB" id="A0A0J7K1K0"/>
<organism evidence="8 9">
    <name type="scientific">Lasius niger</name>
    <name type="common">Black garden ant</name>
    <dbReference type="NCBI Taxonomy" id="67767"/>
    <lineage>
        <taxon>Eukaryota</taxon>
        <taxon>Metazoa</taxon>
        <taxon>Ecdysozoa</taxon>
        <taxon>Arthropoda</taxon>
        <taxon>Hexapoda</taxon>
        <taxon>Insecta</taxon>
        <taxon>Pterygota</taxon>
        <taxon>Neoptera</taxon>
        <taxon>Endopterygota</taxon>
        <taxon>Hymenoptera</taxon>
        <taxon>Apocrita</taxon>
        <taxon>Aculeata</taxon>
        <taxon>Formicoidea</taxon>
        <taxon>Formicidae</taxon>
        <taxon>Formicinae</taxon>
        <taxon>Lasius</taxon>
        <taxon>Lasius</taxon>
    </lineage>
</organism>
<feature type="binding site" evidence="6">
    <location>
        <begin position="25"/>
        <end position="29"/>
    </location>
    <ligand>
        <name>ATP</name>
        <dbReference type="ChEBI" id="CHEBI:30616"/>
    </ligand>
</feature>
<protein>
    <recommendedName>
        <fullName evidence="5 7">5-formyltetrahydrofolate cyclo-ligase</fullName>
        <ecNumber evidence="5 7">6.3.3.2</ecNumber>
    </recommendedName>
</protein>
<keyword evidence="2 6" id="KW-0547">Nucleotide-binding</keyword>
<dbReference type="NCBIfam" id="TIGR02727">
    <property type="entry name" value="MTHFS_bact"/>
    <property type="match status" value="1"/>
</dbReference>
<dbReference type="STRING" id="67767.A0A0J7K1K0"/>
<dbReference type="PaxDb" id="67767-A0A0J7K1K0"/>
<evidence type="ECO:0000256" key="6">
    <source>
        <dbReference type="PIRSR" id="PIRSR006806-1"/>
    </source>
</evidence>
<evidence type="ECO:0000256" key="5">
    <source>
        <dbReference type="ARBA" id="ARBA00038966"/>
    </source>
</evidence>
<feature type="binding site" evidence="6">
    <location>
        <position position="76"/>
    </location>
    <ligand>
        <name>substrate</name>
    </ligand>
</feature>
<dbReference type="GO" id="GO:0035999">
    <property type="term" value="P:tetrahydrofolate interconversion"/>
    <property type="evidence" value="ECO:0007669"/>
    <property type="project" value="TreeGrafter"/>
</dbReference>
<dbReference type="PANTHER" id="PTHR23407:SF1">
    <property type="entry name" value="5-FORMYLTETRAHYDROFOLATE CYCLO-LIGASE"/>
    <property type="match status" value="1"/>
</dbReference>
<dbReference type="PANTHER" id="PTHR23407">
    <property type="entry name" value="ATPASE INHIBITOR/5-FORMYLTETRAHYDROFOLATE CYCLO-LIGASE"/>
    <property type="match status" value="1"/>
</dbReference>
<accession>A0A0J7K1K0</accession>